<accession>A0ABP8HFT6</accession>
<dbReference type="EMBL" id="BAABFO010000019">
    <property type="protein sequence ID" value="GAA4338534.1"/>
    <property type="molecule type" value="Genomic_DNA"/>
</dbReference>
<organism evidence="2 3">
    <name type="scientific">Pigmentiphaga soli</name>
    <dbReference type="NCBI Taxonomy" id="1007095"/>
    <lineage>
        <taxon>Bacteria</taxon>
        <taxon>Pseudomonadati</taxon>
        <taxon>Pseudomonadota</taxon>
        <taxon>Betaproteobacteria</taxon>
        <taxon>Burkholderiales</taxon>
        <taxon>Alcaligenaceae</taxon>
        <taxon>Pigmentiphaga</taxon>
    </lineage>
</organism>
<dbReference type="Gene3D" id="3.40.190.10">
    <property type="entry name" value="Periplasmic binding protein-like II"/>
    <property type="match status" value="2"/>
</dbReference>
<evidence type="ECO:0000313" key="2">
    <source>
        <dbReference type="EMBL" id="GAA4338534.1"/>
    </source>
</evidence>
<dbReference type="Pfam" id="PF09084">
    <property type="entry name" value="NMT1"/>
    <property type="match status" value="1"/>
</dbReference>
<evidence type="ECO:0000313" key="3">
    <source>
        <dbReference type="Proteomes" id="UP001501671"/>
    </source>
</evidence>
<dbReference type="Proteomes" id="UP001501671">
    <property type="component" value="Unassembled WGS sequence"/>
</dbReference>
<dbReference type="InterPro" id="IPR015168">
    <property type="entry name" value="SsuA/THI5"/>
</dbReference>
<sequence length="327" mass="37594">MKNIQLTLAVGDYEITRPLKDGTVQAEGIDLTVLTGMDSITRHWRFLRNKEFDAAEVSGSSYIVARDRGMPLRAIPVFPHRRFRHGFIYINKNKGIAKPTDLIGRKVGVKAYQVTAVLWLRGMLEHEYGVPHTSIDWYSDLDEDIDFTPPKGLRLTRVPDDKSVETMLAEGELDALLHPDIIEPIVRKDPRVGRLFENPKAAEIEYYQRTGIFPIMHVVGIKQEIAERHPWIPRSLYKAFEQAKAVGMKRMRNPRVAPLAWCQEALEEQERLLGPDPWVYGLTPENVKNYSTLMQYSHEQGLIGRMIPMEELFLDLSEGRKRGTFRT</sequence>
<comment type="caution">
    <text evidence="2">The sequence shown here is derived from an EMBL/GenBank/DDBJ whole genome shotgun (WGS) entry which is preliminary data.</text>
</comment>
<dbReference type="SUPFAM" id="SSF53850">
    <property type="entry name" value="Periplasmic binding protein-like II"/>
    <property type="match status" value="1"/>
</dbReference>
<dbReference type="RefSeq" id="WP_345251239.1">
    <property type="nucleotide sequence ID" value="NZ_BAABFO010000019.1"/>
</dbReference>
<keyword evidence="3" id="KW-1185">Reference proteome</keyword>
<proteinExistence type="predicted"/>
<name>A0ABP8HFT6_9BURK</name>
<protein>
    <submittedName>
        <fullName evidence="2">ABC transporter substrate-binding protein</fullName>
    </submittedName>
</protein>
<evidence type="ECO:0000259" key="1">
    <source>
        <dbReference type="Pfam" id="PF09084"/>
    </source>
</evidence>
<feature type="domain" description="SsuA/THI5-like" evidence="1">
    <location>
        <begin position="26"/>
        <end position="126"/>
    </location>
</feature>
<gene>
    <name evidence="2" type="ORF">GCM10023144_35730</name>
</gene>
<reference evidence="3" key="1">
    <citation type="journal article" date="2019" name="Int. J. Syst. Evol. Microbiol.">
        <title>The Global Catalogue of Microorganisms (GCM) 10K type strain sequencing project: providing services to taxonomists for standard genome sequencing and annotation.</title>
        <authorList>
            <consortium name="The Broad Institute Genomics Platform"/>
            <consortium name="The Broad Institute Genome Sequencing Center for Infectious Disease"/>
            <person name="Wu L."/>
            <person name="Ma J."/>
        </authorList>
    </citation>
    <scope>NUCLEOTIDE SEQUENCE [LARGE SCALE GENOMIC DNA]</scope>
    <source>
        <strain evidence="3">JCM 17666</strain>
    </source>
</reference>